<accession>A0A5B7EVZ6</accession>
<sequence length="143" mass="15455">MLVTLPASPTSLPLLPSPGPAPCLPRCRCRRLASRRSPFIPSPIHYRTLQHPSINTLPFPFPFPFAAFPDIPCLSACLPAALTISSTPCTTTTTTSTQSPPSPSKILGGTRRREQRSRLSCPRKPSALHDMACGSTTRRPRPG</sequence>
<comment type="caution">
    <text evidence="2">The sequence shown here is derived from an EMBL/GenBank/DDBJ whole genome shotgun (WGS) entry which is preliminary data.</text>
</comment>
<reference evidence="2 3" key="1">
    <citation type="submission" date="2019-05" db="EMBL/GenBank/DDBJ databases">
        <title>Another draft genome of Portunus trituberculatus and its Hox gene families provides insights of decapod evolution.</title>
        <authorList>
            <person name="Jeong J.-H."/>
            <person name="Song I."/>
            <person name="Kim S."/>
            <person name="Choi T."/>
            <person name="Kim D."/>
            <person name="Ryu S."/>
            <person name="Kim W."/>
        </authorList>
    </citation>
    <scope>NUCLEOTIDE SEQUENCE [LARGE SCALE GENOMIC DNA]</scope>
    <source>
        <tissue evidence="2">Muscle</tissue>
    </source>
</reference>
<proteinExistence type="predicted"/>
<protein>
    <submittedName>
        <fullName evidence="2">Uncharacterized protein</fullName>
    </submittedName>
</protein>
<dbReference type="Proteomes" id="UP000324222">
    <property type="component" value="Unassembled WGS sequence"/>
</dbReference>
<evidence type="ECO:0000313" key="2">
    <source>
        <dbReference type="EMBL" id="MPC37053.1"/>
    </source>
</evidence>
<feature type="compositionally biased region" description="Low complexity" evidence="1">
    <location>
        <begin position="88"/>
        <end position="99"/>
    </location>
</feature>
<organism evidence="2 3">
    <name type="scientific">Portunus trituberculatus</name>
    <name type="common">Swimming crab</name>
    <name type="synonym">Neptunus trituberculatus</name>
    <dbReference type="NCBI Taxonomy" id="210409"/>
    <lineage>
        <taxon>Eukaryota</taxon>
        <taxon>Metazoa</taxon>
        <taxon>Ecdysozoa</taxon>
        <taxon>Arthropoda</taxon>
        <taxon>Crustacea</taxon>
        <taxon>Multicrustacea</taxon>
        <taxon>Malacostraca</taxon>
        <taxon>Eumalacostraca</taxon>
        <taxon>Eucarida</taxon>
        <taxon>Decapoda</taxon>
        <taxon>Pleocyemata</taxon>
        <taxon>Brachyura</taxon>
        <taxon>Eubrachyura</taxon>
        <taxon>Portunoidea</taxon>
        <taxon>Portunidae</taxon>
        <taxon>Portuninae</taxon>
        <taxon>Portunus</taxon>
    </lineage>
</organism>
<keyword evidence="3" id="KW-1185">Reference proteome</keyword>
<feature type="region of interest" description="Disordered" evidence="1">
    <location>
        <begin position="88"/>
        <end position="143"/>
    </location>
</feature>
<evidence type="ECO:0000313" key="3">
    <source>
        <dbReference type="Proteomes" id="UP000324222"/>
    </source>
</evidence>
<gene>
    <name evidence="2" type="ORF">E2C01_030526</name>
</gene>
<dbReference type="EMBL" id="VSRR010003671">
    <property type="protein sequence ID" value="MPC37053.1"/>
    <property type="molecule type" value="Genomic_DNA"/>
</dbReference>
<name>A0A5B7EVZ6_PORTR</name>
<dbReference type="AlphaFoldDB" id="A0A5B7EVZ6"/>
<evidence type="ECO:0000256" key="1">
    <source>
        <dbReference type="SAM" id="MobiDB-lite"/>
    </source>
</evidence>